<dbReference type="Pfam" id="PF00560">
    <property type="entry name" value="LRR_1"/>
    <property type="match status" value="1"/>
</dbReference>
<dbReference type="AlphaFoldDB" id="A0AA88UN58"/>
<accession>A0AA88UN58</accession>
<comment type="subcellular location">
    <subcellularLocation>
        <location evidence="1">Secreted</location>
    </subcellularLocation>
</comment>
<gene>
    <name evidence="6" type="ORF">RJ640_016326</name>
</gene>
<keyword evidence="2" id="KW-0964">Secreted</keyword>
<dbReference type="GO" id="GO:0005576">
    <property type="term" value="C:extracellular region"/>
    <property type="evidence" value="ECO:0007669"/>
    <property type="project" value="UniProtKB-SubCell"/>
</dbReference>
<dbReference type="InterPro" id="IPR001611">
    <property type="entry name" value="Leu-rich_rpt"/>
</dbReference>
<name>A0AA88UN58_9ASTE</name>
<dbReference type="Proteomes" id="UP001187471">
    <property type="component" value="Unassembled WGS sequence"/>
</dbReference>
<evidence type="ECO:0000313" key="6">
    <source>
        <dbReference type="EMBL" id="KAK2991650.1"/>
    </source>
</evidence>
<reference evidence="6" key="1">
    <citation type="submission" date="2022-12" db="EMBL/GenBank/DDBJ databases">
        <title>Draft genome assemblies for two species of Escallonia (Escalloniales).</title>
        <authorList>
            <person name="Chanderbali A."/>
            <person name="Dervinis C."/>
            <person name="Anghel I."/>
            <person name="Soltis D."/>
            <person name="Soltis P."/>
            <person name="Zapata F."/>
        </authorList>
    </citation>
    <scope>NUCLEOTIDE SEQUENCE</scope>
    <source>
        <strain evidence="6">UCBG92.1500</strain>
        <tissue evidence="6">Leaf</tissue>
    </source>
</reference>
<dbReference type="Gene3D" id="3.80.10.10">
    <property type="entry name" value="Ribonuclease Inhibitor"/>
    <property type="match status" value="1"/>
</dbReference>
<dbReference type="EMBL" id="JAVXUO010000497">
    <property type="protein sequence ID" value="KAK2991650.1"/>
    <property type="molecule type" value="Genomic_DNA"/>
</dbReference>
<keyword evidence="4" id="KW-0677">Repeat</keyword>
<evidence type="ECO:0000256" key="4">
    <source>
        <dbReference type="ARBA" id="ARBA00022737"/>
    </source>
</evidence>
<dbReference type="Pfam" id="PF04720">
    <property type="entry name" value="PDDEXK_6"/>
    <property type="match status" value="1"/>
</dbReference>
<evidence type="ECO:0000256" key="1">
    <source>
        <dbReference type="ARBA" id="ARBA00004613"/>
    </source>
</evidence>
<evidence type="ECO:0000313" key="7">
    <source>
        <dbReference type="Proteomes" id="UP001187471"/>
    </source>
</evidence>
<feature type="region of interest" description="Disordered" evidence="5">
    <location>
        <begin position="102"/>
        <end position="123"/>
    </location>
</feature>
<protein>
    <submittedName>
        <fullName evidence="6">Uncharacterized protein</fullName>
    </submittedName>
</protein>
<dbReference type="InterPro" id="IPR051582">
    <property type="entry name" value="LRR_extensin-like_regulator"/>
</dbReference>
<sequence>MLDELPPIFVGKAEELKRVVKLMCSTTKESMKTMEMHMPPWRRYGYVLVKWFGLYKRTTSEAPLKKASDSEEGSARKRAVGFAPLPAHSYYCTRDFVSKAGSVGTSPKSSKTSRFCSSSTSVTTSSPVNSLALSFSCPNLKSLDLRFNEFEGGVPKELFDNDLDTIFINHNSFVFDLPDNFGDSPVSVIVLANNKFHGCVPASILLKPVPIWSN</sequence>
<evidence type="ECO:0000256" key="5">
    <source>
        <dbReference type="SAM" id="MobiDB-lite"/>
    </source>
</evidence>
<dbReference type="InterPro" id="IPR006502">
    <property type="entry name" value="PDDEXK-like"/>
</dbReference>
<dbReference type="PANTHER" id="PTHR32093:SF120">
    <property type="entry name" value="LEUCINE-RICH REPEAT EXTENSIN-LIKE PROTEIN 3-RELATED"/>
    <property type="match status" value="1"/>
</dbReference>
<keyword evidence="7" id="KW-1185">Reference proteome</keyword>
<feature type="compositionally biased region" description="Low complexity" evidence="5">
    <location>
        <begin position="106"/>
        <end position="123"/>
    </location>
</feature>
<keyword evidence="3" id="KW-0732">Signal</keyword>
<evidence type="ECO:0000256" key="2">
    <source>
        <dbReference type="ARBA" id="ARBA00022525"/>
    </source>
</evidence>
<dbReference type="InterPro" id="IPR032675">
    <property type="entry name" value="LRR_dom_sf"/>
</dbReference>
<evidence type="ECO:0000256" key="3">
    <source>
        <dbReference type="ARBA" id="ARBA00022729"/>
    </source>
</evidence>
<organism evidence="6 7">
    <name type="scientific">Escallonia rubra</name>
    <dbReference type="NCBI Taxonomy" id="112253"/>
    <lineage>
        <taxon>Eukaryota</taxon>
        <taxon>Viridiplantae</taxon>
        <taxon>Streptophyta</taxon>
        <taxon>Embryophyta</taxon>
        <taxon>Tracheophyta</taxon>
        <taxon>Spermatophyta</taxon>
        <taxon>Magnoliopsida</taxon>
        <taxon>eudicotyledons</taxon>
        <taxon>Gunneridae</taxon>
        <taxon>Pentapetalae</taxon>
        <taxon>asterids</taxon>
        <taxon>campanulids</taxon>
        <taxon>Escalloniales</taxon>
        <taxon>Escalloniaceae</taxon>
        <taxon>Escallonia</taxon>
    </lineage>
</organism>
<proteinExistence type="predicted"/>
<dbReference type="SUPFAM" id="SSF52058">
    <property type="entry name" value="L domain-like"/>
    <property type="match status" value="1"/>
</dbReference>
<dbReference type="PANTHER" id="PTHR32093">
    <property type="entry name" value="LEUCINE-RICH REPEAT EXTENSIN-LIKE PROTEIN 3-RELATED"/>
    <property type="match status" value="1"/>
</dbReference>
<comment type="caution">
    <text evidence="6">The sequence shown here is derived from an EMBL/GenBank/DDBJ whole genome shotgun (WGS) entry which is preliminary data.</text>
</comment>